<evidence type="ECO:0000256" key="3">
    <source>
        <dbReference type="ARBA" id="ARBA00022989"/>
    </source>
</evidence>
<keyword evidence="10" id="KW-1185">Reference proteome</keyword>
<evidence type="ECO:0000313" key="10">
    <source>
        <dbReference type="Proteomes" id="UP000749293"/>
    </source>
</evidence>
<dbReference type="Pfam" id="PF20684">
    <property type="entry name" value="Fung_rhodopsin"/>
    <property type="match status" value="1"/>
</dbReference>
<dbReference type="PANTHER" id="PTHR33048">
    <property type="entry name" value="PTH11-LIKE INTEGRAL MEMBRANE PROTEIN (AFU_ORTHOLOGUE AFUA_5G11245)"/>
    <property type="match status" value="1"/>
</dbReference>
<feature type="transmembrane region" description="Helical" evidence="7">
    <location>
        <begin position="49"/>
        <end position="68"/>
    </location>
</feature>
<keyword evidence="2 7" id="KW-0812">Transmembrane</keyword>
<dbReference type="EMBL" id="JAANYQ010000011">
    <property type="protein sequence ID" value="KAF4121704.1"/>
    <property type="molecule type" value="Genomic_DNA"/>
</dbReference>
<evidence type="ECO:0000256" key="1">
    <source>
        <dbReference type="ARBA" id="ARBA00004141"/>
    </source>
</evidence>
<sequence length="400" mass="44334">MLEVRRPIGPDVSSIPTPPLQAFALFIIVFFTGLAFFVYCLRVYSRIRLHTWGIGTCFYLLLLSSYPAPIPDDIKLNYFGWKAKDVPEFDPQPGLWWFYMAQILYNPVLALVKASILVFLLRLVEQSTRVRWAIEFLNAFNALQCVAVFLVAIFQCLPVKANWDQTLRADPDTRCIGNSFHIISSSITLLTDIVIAALPVWIFMRLNMPWTTKMAAMGFFLLGIIVTVIGIVRLLNVVKLLYFPEEIGDRYHSIAITLNTVEVNVAIISASAPALHTLLRDCLPHCFAGDSSRRSQGNGAPVESKASFENQSDDTGSQPAPDHGNVGIHLDPVGRKFRQQLADVRSISSAGSEDGIMGHSGILCTTDIRIQYHNDQIHGSETKDGVASSMQESENKGCGG</sequence>
<evidence type="ECO:0000259" key="8">
    <source>
        <dbReference type="Pfam" id="PF20684"/>
    </source>
</evidence>
<feature type="region of interest" description="Disordered" evidence="6">
    <location>
        <begin position="292"/>
        <end position="329"/>
    </location>
</feature>
<feature type="transmembrane region" description="Helical" evidence="7">
    <location>
        <begin position="20"/>
        <end position="42"/>
    </location>
</feature>
<keyword evidence="4 7" id="KW-0472">Membrane</keyword>
<evidence type="ECO:0000313" key="9">
    <source>
        <dbReference type="EMBL" id="KAF4121704.1"/>
    </source>
</evidence>
<evidence type="ECO:0000256" key="2">
    <source>
        <dbReference type="ARBA" id="ARBA00022692"/>
    </source>
</evidence>
<dbReference type="InterPro" id="IPR052337">
    <property type="entry name" value="SAT4-like"/>
</dbReference>
<dbReference type="GeneID" id="55967773"/>
<gene>
    <name evidence="9" type="ORF">GMORB2_1543</name>
</gene>
<dbReference type="RefSeq" id="XP_035320356.1">
    <property type="nucleotide sequence ID" value="XM_035463525.1"/>
</dbReference>
<dbReference type="PANTHER" id="PTHR33048:SF160">
    <property type="entry name" value="SAT4 FAMILY MEMBRANE PROTEIN"/>
    <property type="match status" value="1"/>
</dbReference>
<accession>A0A9P4YTX0</accession>
<comment type="caution">
    <text evidence="9">The sequence shown here is derived from an EMBL/GenBank/DDBJ whole genome shotgun (WGS) entry which is preliminary data.</text>
</comment>
<feature type="transmembrane region" description="Helical" evidence="7">
    <location>
        <begin position="136"/>
        <end position="160"/>
    </location>
</feature>
<comment type="subcellular location">
    <subcellularLocation>
        <location evidence="1">Membrane</location>
        <topology evidence="1">Multi-pass membrane protein</topology>
    </subcellularLocation>
</comment>
<feature type="transmembrane region" description="Helical" evidence="7">
    <location>
        <begin position="103"/>
        <end position="124"/>
    </location>
</feature>
<reference evidence="9" key="1">
    <citation type="submission" date="2020-03" db="EMBL/GenBank/DDBJ databases">
        <title>Site-based positive gene gene selection in Geosmithia morbida across the United States reveals a broad range of putative effectors and factors for local host and environmental adapation.</title>
        <authorList>
            <person name="Onufrak A."/>
            <person name="Murdoch R.W."/>
            <person name="Gazis R."/>
            <person name="Huff M."/>
            <person name="Staton M."/>
            <person name="Klingeman W."/>
            <person name="Hadziabdic D."/>
        </authorList>
    </citation>
    <scope>NUCLEOTIDE SEQUENCE</scope>
    <source>
        <strain evidence="9">1262</strain>
    </source>
</reference>
<feature type="region of interest" description="Disordered" evidence="6">
    <location>
        <begin position="379"/>
        <end position="400"/>
    </location>
</feature>
<feature type="transmembrane region" description="Helical" evidence="7">
    <location>
        <begin position="180"/>
        <end position="203"/>
    </location>
</feature>
<evidence type="ECO:0000256" key="5">
    <source>
        <dbReference type="ARBA" id="ARBA00038359"/>
    </source>
</evidence>
<evidence type="ECO:0000256" key="4">
    <source>
        <dbReference type="ARBA" id="ARBA00023136"/>
    </source>
</evidence>
<keyword evidence="3 7" id="KW-1133">Transmembrane helix</keyword>
<feature type="domain" description="Rhodopsin" evidence="8">
    <location>
        <begin position="41"/>
        <end position="280"/>
    </location>
</feature>
<feature type="compositionally biased region" description="Polar residues" evidence="6">
    <location>
        <begin position="307"/>
        <end position="318"/>
    </location>
</feature>
<dbReference type="Proteomes" id="UP000749293">
    <property type="component" value="Unassembled WGS sequence"/>
</dbReference>
<evidence type="ECO:0000256" key="6">
    <source>
        <dbReference type="SAM" id="MobiDB-lite"/>
    </source>
</evidence>
<protein>
    <recommendedName>
        <fullName evidence="8">Rhodopsin domain-containing protein</fullName>
    </recommendedName>
</protein>
<feature type="transmembrane region" description="Helical" evidence="7">
    <location>
        <begin position="215"/>
        <end position="235"/>
    </location>
</feature>
<comment type="similarity">
    <text evidence="5">Belongs to the SAT4 family.</text>
</comment>
<organism evidence="9 10">
    <name type="scientific">Geosmithia morbida</name>
    <dbReference type="NCBI Taxonomy" id="1094350"/>
    <lineage>
        <taxon>Eukaryota</taxon>
        <taxon>Fungi</taxon>
        <taxon>Dikarya</taxon>
        <taxon>Ascomycota</taxon>
        <taxon>Pezizomycotina</taxon>
        <taxon>Sordariomycetes</taxon>
        <taxon>Hypocreomycetidae</taxon>
        <taxon>Hypocreales</taxon>
        <taxon>Bionectriaceae</taxon>
        <taxon>Geosmithia</taxon>
    </lineage>
</organism>
<dbReference type="AlphaFoldDB" id="A0A9P4YTX0"/>
<dbReference type="InterPro" id="IPR049326">
    <property type="entry name" value="Rhodopsin_dom_fungi"/>
</dbReference>
<evidence type="ECO:0000256" key="7">
    <source>
        <dbReference type="SAM" id="Phobius"/>
    </source>
</evidence>
<proteinExistence type="inferred from homology"/>
<name>A0A9P4YTX0_9HYPO</name>
<dbReference type="OrthoDB" id="5283415at2759"/>
<dbReference type="GO" id="GO:0016020">
    <property type="term" value="C:membrane"/>
    <property type="evidence" value="ECO:0007669"/>
    <property type="project" value="UniProtKB-SubCell"/>
</dbReference>